<organism evidence="1 2">
    <name type="scientific">Pseudonocardia asaccharolytica DSM 44247 = NBRC 16224</name>
    <dbReference type="NCBI Taxonomy" id="1123024"/>
    <lineage>
        <taxon>Bacteria</taxon>
        <taxon>Bacillati</taxon>
        <taxon>Actinomycetota</taxon>
        <taxon>Actinomycetes</taxon>
        <taxon>Pseudonocardiales</taxon>
        <taxon>Pseudonocardiaceae</taxon>
        <taxon>Pseudonocardia</taxon>
    </lineage>
</organism>
<dbReference type="RefSeq" id="WP_028930119.1">
    <property type="nucleotide sequence ID" value="NZ_AUII01000008.1"/>
</dbReference>
<dbReference type="AlphaFoldDB" id="A0A511CWC6"/>
<dbReference type="EMBL" id="BJVI01000004">
    <property type="protein sequence ID" value="GEL16862.1"/>
    <property type="molecule type" value="Genomic_DNA"/>
</dbReference>
<sequence length="55" mass="6214">MTERLVPYHCPYCGDQDLRPAEPTERVPRGAWYCASCLRTFALTFVGVGVPEVVR</sequence>
<dbReference type="STRING" id="1123024.GCA_000423625_02277"/>
<proteinExistence type="predicted"/>
<protein>
    <recommendedName>
        <fullName evidence="3">Insertion element protein</fullName>
    </recommendedName>
</protein>
<evidence type="ECO:0008006" key="3">
    <source>
        <dbReference type="Google" id="ProtNLM"/>
    </source>
</evidence>
<name>A0A511CWC6_9PSEU</name>
<gene>
    <name evidence="1" type="ORF">PA7_06990</name>
</gene>
<dbReference type="OrthoDB" id="4243321at2"/>
<comment type="caution">
    <text evidence="1">The sequence shown here is derived from an EMBL/GenBank/DDBJ whole genome shotgun (WGS) entry which is preliminary data.</text>
</comment>
<evidence type="ECO:0000313" key="2">
    <source>
        <dbReference type="Proteomes" id="UP000321328"/>
    </source>
</evidence>
<keyword evidence="2" id="KW-1185">Reference proteome</keyword>
<reference evidence="1 2" key="1">
    <citation type="submission" date="2019-07" db="EMBL/GenBank/DDBJ databases">
        <title>Whole genome shotgun sequence of Pseudonocardia asaccharolytica NBRC 16224.</title>
        <authorList>
            <person name="Hosoyama A."/>
            <person name="Uohara A."/>
            <person name="Ohji S."/>
            <person name="Ichikawa N."/>
        </authorList>
    </citation>
    <scope>NUCLEOTIDE SEQUENCE [LARGE SCALE GENOMIC DNA]</scope>
    <source>
        <strain evidence="1 2">NBRC 16224</strain>
    </source>
</reference>
<evidence type="ECO:0000313" key="1">
    <source>
        <dbReference type="EMBL" id="GEL16862.1"/>
    </source>
</evidence>
<accession>A0A511CWC6</accession>
<dbReference type="Proteomes" id="UP000321328">
    <property type="component" value="Unassembled WGS sequence"/>
</dbReference>